<comment type="caution">
    <text evidence="3">The sequence shown here is derived from an EMBL/GenBank/DDBJ whole genome shotgun (WGS) entry which is preliminary data.</text>
</comment>
<dbReference type="Gene3D" id="2.40.260.10">
    <property type="entry name" value="Sortase"/>
    <property type="match status" value="1"/>
</dbReference>
<sequence>MINFNQLIDQIIVRKGAFLLTFFIVFTFSYGLLFAIDFLPEAPSATSDSEKSVISASSSNSINLESVTIENNPSEPINSILATETVNELPLILKIPSLNREVTILNPTSRSINDLDNALLAGVVRHPDSAVLGQEGNLFILGHSSYLPKVFNKNFQALNGIQNLKWGDIITLESADTVYTYQVKKVYQAKAENVTVPIAGAGKHLTLATCNSFGSKDDRYMVEADLVGTATI</sequence>
<dbReference type="SUPFAM" id="SSF63817">
    <property type="entry name" value="Sortase"/>
    <property type="match status" value="1"/>
</dbReference>
<gene>
    <name evidence="3" type="ORF">A2592_00085</name>
</gene>
<evidence type="ECO:0000256" key="1">
    <source>
        <dbReference type="ARBA" id="ARBA00022801"/>
    </source>
</evidence>
<feature type="transmembrane region" description="Helical" evidence="2">
    <location>
        <begin position="12"/>
        <end position="36"/>
    </location>
</feature>
<evidence type="ECO:0000313" key="4">
    <source>
        <dbReference type="Proteomes" id="UP000179230"/>
    </source>
</evidence>
<dbReference type="Pfam" id="PF04203">
    <property type="entry name" value="Sortase"/>
    <property type="match status" value="1"/>
</dbReference>
<dbReference type="EMBL" id="MFMT01000028">
    <property type="protein sequence ID" value="OGG88126.1"/>
    <property type="molecule type" value="Genomic_DNA"/>
</dbReference>
<evidence type="ECO:0000256" key="2">
    <source>
        <dbReference type="SAM" id="Phobius"/>
    </source>
</evidence>
<accession>A0A1F6FQK4</accession>
<dbReference type="Proteomes" id="UP000179230">
    <property type="component" value="Unassembled WGS sequence"/>
</dbReference>
<organism evidence="3 4">
    <name type="scientific">Candidatus Kaiserbacteria bacterium RIFOXYD1_FULL_42_15</name>
    <dbReference type="NCBI Taxonomy" id="1798532"/>
    <lineage>
        <taxon>Bacteria</taxon>
        <taxon>Candidatus Kaiseribacteriota</taxon>
    </lineage>
</organism>
<proteinExistence type="predicted"/>
<dbReference type="GO" id="GO:0016787">
    <property type="term" value="F:hydrolase activity"/>
    <property type="evidence" value="ECO:0007669"/>
    <property type="project" value="UniProtKB-KW"/>
</dbReference>
<keyword evidence="2" id="KW-1133">Transmembrane helix</keyword>
<reference evidence="3 4" key="1">
    <citation type="journal article" date="2016" name="Nat. Commun.">
        <title>Thousands of microbial genomes shed light on interconnected biogeochemical processes in an aquifer system.</title>
        <authorList>
            <person name="Anantharaman K."/>
            <person name="Brown C.T."/>
            <person name="Hug L.A."/>
            <person name="Sharon I."/>
            <person name="Castelle C.J."/>
            <person name="Probst A.J."/>
            <person name="Thomas B.C."/>
            <person name="Singh A."/>
            <person name="Wilkins M.J."/>
            <person name="Karaoz U."/>
            <person name="Brodie E.L."/>
            <person name="Williams K.H."/>
            <person name="Hubbard S.S."/>
            <person name="Banfield J.F."/>
        </authorList>
    </citation>
    <scope>NUCLEOTIDE SEQUENCE [LARGE SCALE GENOMIC DNA]</scope>
</reference>
<evidence type="ECO:0008006" key="5">
    <source>
        <dbReference type="Google" id="ProtNLM"/>
    </source>
</evidence>
<protein>
    <recommendedName>
        <fullName evidence="5">Sortase</fullName>
    </recommendedName>
</protein>
<keyword evidence="2" id="KW-0472">Membrane</keyword>
<evidence type="ECO:0000313" key="3">
    <source>
        <dbReference type="EMBL" id="OGG88126.1"/>
    </source>
</evidence>
<dbReference type="InterPro" id="IPR005754">
    <property type="entry name" value="Sortase"/>
</dbReference>
<dbReference type="InterPro" id="IPR023365">
    <property type="entry name" value="Sortase_dom-sf"/>
</dbReference>
<keyword evidence="1" id="KW-0378">Hydrolase</keyword>
<dbReference type="AlphaFoldDB" id="A0A1F6FQK4"/>
<keyword evidence="2" id="KW-0812">Transmembrane</keyword>
<name>A0A1F6FQK4_9BACT</name>